<organism evidence="3 4">
    <name type="scientific">Kitasatospora herbaricolor</name>
    <dbReference type="NCBI Taxonomy" id="68217"/>
    <lineage>
        <taxon>Bacteria</taxon>
        <taxon>Bacillati</taxon>
        <taxon>Actinomycetota</taxon>
        <taxon>Actinomycetes</taxon>
        <taxon>Kitasatosporales</taxon>
        <taxon>Streptomycetaceae</taxon>
        <taxon>Kitasatospora</taxon>
    </lineage>
</organism>
<dbReference type="SUPFAM" id="SSF52507">
    <property type="entry name" value="Homo-oligomeric flavin-containing Cys decarboxylases, HFCD"/>
    <property type="match status" value="1"/>
</dbReference>
<dbReference type="Pfam" id="PF02441">
    <property type="entry name" value="Flavoprotein"/>
    <property type="match status" value="1"/>
</dbReference>
<dbReference type="Gene3D" id="3.40.50.1950">
    <property type="entry name" value="Flavin prenyltransferase-like"/>
    <property type="match status" value="1"/>
</dbReference>
<evidence type="ECO:0000256" key="1">
    <source>
        <dbReference type="SAM" id="MobiDB-lite"/>
    </source>
</evidence>
<accession>A0ABZ1WF01</accession>
<sequence>MPTDRVLHLLGSAAEPVLGVRAAVGLARARGWDVCLGLTPTAADWLRDDLDALAEATGHPVKSRFRRPGDREPWPAADAVLVAPATFNTLNCWALGITGNWVVGHAAEAIGKGVPLVAVPRVNGALTAHPQYGRSLATLREAGVELLPNADGLPADGPGADGLAPPPSGAGAAGFPWAAALAAVERAGPRGRREGNRWDSGR</sequence>
<protein>
    <submittedName>
        <fullName evidence="3">Flavoprotein</fullName>
    </submittedName>
</protein>
<keyword evidence="4" id="KW-1185">Reference proteome</keyword>
<gene>
    <name evidence="3" type="ORF">OG469_30435</name>
</gene>
<feature type="domain" description="Flavoprotein" evidence="2">
    <location>
        <begin position="19"/>
        <end position="149"/>
    </location>
</feature>
<name>A0ABZ1WF01_9ACTN</name>
<reference evidence="3 4" key="1">
    <citation type="submission" date="2022-10" db="EMBL/GenBank/DDBJ databases">
        <title>The complete genomes of actinobacterial strains from the NBC collection.</title>
        <authorList>
            <person name="Joergensen T.S."/>
            <person name="Alvarez Arevalo M."/>
            <person name="Sterndorff E.B."/>
            <person name="Faurdal D."/>
            <person name="Vuksanovic O."/>
            <person name="Mourched A.-S."/>
            <person name="Charusanti P."/>
            <person name="Shaw S."/>
            <person name="Blin K."/>
            <person name="Weber T."/>
        </authorList>
    </citation>
    <scope>NUCLEOTIDE SEQUENCE [LARGE SCALE GENOMIC DNA]</scope>
    <source>
        <strain evidence="3 4">NBC_01247</strain>
    </source>
</reference>
<dbReference type="EMBL" id="CP108482">
    <property type="protein sequence ID" value="WUS59447.1"/>
    <property type="molecule type" value="Genomic_DNA"/>
</dbReference>
<dbReference type="InterPro" id="IPR003382">
    <property type="entry name" value="Flavoprotein"/>
</dbReference>
<evidence type="ECO:0000313" key="4">
    <source>
        <dbReference type="Proteomes" id="UP001432014"/>
    </source>
</evidence>
<dbReference type="Proteomes" id="UP001432014">
    <property type="component" value="Chromosome"/>
</dbReference>
<feature type="region of interest" description="Disordered" evidence="1">
    <location>
        <begin position="149"/>
        <end position="171"/>
    </location>
</feature>
<evidence type="ECO:0000259" key="2">
    <source>
        <dbReference type="Pfam" id="PF02441"/>
    </source>
</evidence>
<dbReference type="RefSeq" id="WP_329494454.1">
    <property type="nucleotide sequence ID" value="NZ_CP108460.1"/>
</dbReference>
<evidence type="ECO:0000313" key="3">
    <source>
        <dbReference type="EMBL" id="WUS59447.1"/>
    </source>
</evidence>
<dbReference type="InterPro" id="IPR036551">
    <property type="entry name" value="Flavin_trans-like"/>
</dbReference>
<proteinExistence type="predicted"/>